<name>A0ACC2E180_DIPCM</name>
<evidence type="ECO:0000313" key="1">
    <source>
        <dbReference type="EMBL" id="KAJ7560153.1"/>
    </source>
</evidence>
<comment type="caution">
    <text evidence="1">The sequence shown here is derived from an EMBL/GenBank/DDBJ whole genome shotgun (WGS) entry which is preliminary data.</text>
</comment>
<reference evidence="2" key="1">
    <citation type="journal article" date="2024" name="Proc. Natl. Acad. Sci. U.S.A.">
        <title>Extraordinary preservation of gene collinearity over three hundred million years revealed in homosporous lycophytes.</title>
        <authorList>
            <person name="Li C."/>
            <person name="Wickell D."/>
            <person name="Kuo L.Y."/>
            <person name="Chen X."/>
            <person name="Nie B."/>
            <person name="Liao X."/>
            <person name="Peng D."/>
            <person name="Ji J."/>
            <person name="Jenkins J."/>
            <person name="Williams M."/>
            <person name="Shu S."/>
            <person name="Plott C."/>
            <person name="Barry K."/>
            <person name="Rajasekar S."/>
            <person name="Grimwood J."/>
            <person name="Han X."/>
            <person name="Sun S."/>
            <person name="Hou Z."/>
            <person name="He W."/>
            <person name="Dai G."/>
            <person name="Sun C."/>
            <person name="Schmutz J."/>
            <person name="Leebens-Mack J.H."/>
            <person name="Li F.W."/>
            <person name="Wang L."/>
        </authorList>
    </citation>
    <scope>NUCLEOTIDE SEQUENCE [LARGE SCALE GENOMIC DNA]</scope>
    <source>
        <strain evidence="2">cv. PW_Plant_1</strain>
    </source>
</reference>
<dbReference type="Proteomes" id="UP001162992">
    <property type="component" value="Chromosome 4"/>
</dbReference>
<sequence length="420" mass="47380">MALEGTWLQIPMQMGLHDEMQSGVVLEKELQQKGKRKKGTSIKEKSVKPPSKATKRSSIYRGVTRHRWTGRYEAHLWDKDAWNQTQNKKGKQVYLGAYDDEEAAARAYDLAALKYWGPRTILNFPVIDYEREIEDMSHVSKEEYLATLRRKSSGFSRGVSKYRGVARHHQNGKWEARIGRVYGNKYLYLGTYNTEEEAAAAYDMAAIEYRGLNAVTNFDLSRYIRWLRPVQMGGASEAAVELSSPKIEEEDIMRPPMQQHLQPLSATDTPTRMWPNTEWPEAIYHLPVQTQPQGMASSSTALSVLLQSSRFRQMLQTTAAGRAANLGYSPIDVDVGLPSQYLYQRESAENHPATDTATIDEQGGFDHKLLRPDHMNNFTSFHISSEYIGERALLESGLSLTNTVGSNVGVLSAPNPIITC</sequence>
<dbReference type="EMBL" id="CM055095">
    <property type="protein sequence ID" value="KAJ7560153.1"/>
    <property type="molecule type" value="Genomic_DNA"/>
</dbReference>
<accession>A0ACC2E180</accession>
<gene>
    <name evidence="1" type="ORF">O6H91_04G116400</name>
</gene>
<proteinExistence type="predicted"/>
<keyword evidence="2" id="KW-1185">Reference proteome</keyword>
<evidence type="ECO:0000313" key="2">
    <source>
        <dbReference type="Proteomes" id="UP001162992"/>
    </source>
</evidence>
<protein>
    <submittedName>
        <fullName evidence="1">Uncharacterized protein</fullName>
    </submittedName>
</protein>
<organism evidence="1 2">
    <name type="scientific">Diphasiastrum complanatum</name>
    <name type="common">Issler's clubmoss</name>
    <name type="synonym">Lycopodium complanatum</name>
    <dbReference type="NCBI Taxonomy" id="34168"/>
    <lineage>
        <taxon>Eukaryota</taxon>
        <taxon>Viridiplantae</taxon>
        <taxon>Streptophyta</taxon>
        <taxon>Embryophyta</taxon>
        <taxon>Tracheophyta</taxon>
        <taxon>Lycopodiopsida</taxon>
        <taxon>Lycopodiales</taxon>
        <taxon>Lycopodiaceae</taxon>
        <taxon>Lycopodioideae</taxon>
        <taxon>Diphasiastrum</taxon>
    </lineage>
</organism>